<dbReference type="InterPro" id="IPR024826">
    <property type="entry name" value="DNA_pol_delta/II_ssu"/>
</dbReference>
<reference evidence="4 5" key="1">
    <citation type="submission" date="2018-05" db="EMBL/GenBank/DDBJ databases">
        <title>Genome sequencing and assembly of the regulated plant pathogen Lachnellula willkommii and related sister species for the development of diagnostic species identification markers.</title>
        <authorList>
            <person name="Giroux E."/>
            <person name="Bilodeau G."/>
        </authorList>
    </citation>
    <scope>NUCLEOTIDE SEQUENCE [LARGE SCALE GENOMIC DNA]</scope>
    <source>
        <strain evidence="4 5">CBS 268.59</strain>
    </source>
</reference>
<feature type="domain" description="DNA polymerase delta subunit OB-fold" evidence="3">
    <location>
        <begin position="46"/>
        <end position="118"/>
    </location>
</feature>
<dbReference type="GO" id="GO:0043625">
    <property type="term" value="C:delta DNA polymerase complex"/>
    <property type="evidence" value="ECO:0007669"/>
    <property type="project" value="TreeGrafter"/>
</dbReference>
<organism evidence="4 5">
    <name type="scientific">Lachnellula suecica</name>
    <dbReference type="NCBI Taxonomy" id="602035"/>
    <lineage>
        <taxon>Eukaryota</taxon>
        <taxon>Fungi</taxon>
        <taxon>Dikarya</taxon>
        <taxon>Ascomycota</taxon>
        <taxon>Pezizomycotina</taxon>
        <taxon>Leotiomycetes</taxon>
        <taxon>Helotiales</taxon>
        <taxon>Lachnaceae</taxon>
        <taxon>Lachnellula</taxon>
    </lineage>
</organism>
<dbReference type="OrthoDB" id="3763at2759"/>
<keyword evidence="2" id="KW-0235">DNA replication</keyword>
<dbReference type="AlphaFoldDB" id="A0A8T9C8M5"/>
<dbReference type="PANTHER" id="PTHR10416">
    <property type="entry name" value="DNA POLYMERASE DELTA SUBUNIT 2"/>
    <property type="match status" value="1"/>
</dbReference>
<dbReference type="Proteomes" id="UP000469558">
    <property type="component" value="Unassembled WGS sequence"/>
</dbReference>
<dbReference type="PANTHER" id="PTHR10416:SF0">
    <property type="entry name" value="DNA POLYMERASE DELTA SUBUNIT 2"/>
    <property type="match status" value="1"/>
</dbReference>
<evidence type="ECO:0000256" key="1">
    <source>
        <dbReference type="ARBA" id="ARBA00006035"/>
    </source>
</evidence>
<dbReference type="EMBL" id="QGMK01000608">
    <property type="protein sequence ID" value="TVY80797.1"/>
    <property type="molecule type" value="Genomic_DNA"/>
</dbReference>
<accession>A0A8T9C8M5</accession>
<dbReference type="Pfam" id="PF18018">
    <property type="entry name" value="DNA_pol_D_N"/>
    <property type="match status" value="1"/>
</dbReference>
<dbReference type="GO" id="GO:0006271">
    <property type="term" value="P:DNA strand elongation involved in DNA replication"/>
    <property type="evidence" value="ECO:0007669"/>
    <property type="project" value="TreeGrafter"/>
</dbReference>
<sequence>MAVSEEDGDFLRAPSDQKYAALERASTTYKPHESYALEKEKQYQQQFGDMYFFRLAKLKPAVEKIALDAWDDFQIAGETVQKVERVLDVRQGRLCWVIGTIYMEMPLKPNILDDISKDVGRFSVMPLSRAD</sequence>
<evidence type="ECO:0000313" key="4">
    <source>
        <dbReference type="EMBL" id="TVY80797.1"/>
    </source>
</evidence>
<evidence type="ECO:0000256" key="2">
    <source>
        <dbReference type="ARBA" id="ARBA00022705"/>
    </source>
</evidence>
<evidence type="ECO:0000313" key="5">
    <source>
        <dbReference type="Proteomes" id="UP000469558"/>
    </source>
</evidence>
<proteinExistence type="inferred from homology"/>
<keyword evidence="5" id="KW-1185">Reference proteome</keyword>
<dbReference type="InterPro" id="IPR040663">
    <property type="entry name" value="DNA_pol_D_N"/>
</dbReference>
<evidence type="ECO:0000259" key="3">
    <source>
        <dbReference type="Pfam" id="PF18018"/>
    </source>
</evidence>
<comment type="similarity">
    <text evidence="1">Belongs to the DNA polymerase delta/II small subunit family.</text>
</comment>
<dbReference type="Gene3D" id="2.40.50.430">
    <property type="match status" value="1"/>
</dbReference>
<protein>
    <submittedName>
        <fullName evidence="4">DNA polymerase subunit delta-2</fullName>
    </submittedName>
</protein>
<name>A0A8T9C8M5_9HELO</name>
<comment type="caution">
    <text evidence="4">The sequence shown here is derived from an EMBL/GenBank/DDBJ whole genome shotgun (WGS) entry which is preliminary data.</text>
</comment>
<gene>
    <name evidence="4" type="primary">cdc1</name>
    <name evidence="4" type="ORF">LSUE1_G006228</name>
</gene>